<accession>A0A645ICN5</accession>
<evidence type="ECO:0008006" key="2">
    <source>
        <dbReference type="Google" id="ProtNLM"/>
    </source>
</evidence>
<organism evidence="1">
    <name type="scientific">bioreactor metagenome</name>
    <dbReference type="NCBI Taxonomy" id="1076179"/>
    <lineage>
        <taxon>unclassified sequences</taxon>
        <taxon>metagenomes</taxon>
        <taxon>ecological metagenomes</taxon>
    </lineage>
</organism>
<proteinExistence type="predicted"/>
<dbReference type="Gene3D" id="3.40.50.620">
    <property type="entry name" value="HUPs"/>
    <property type="match status" value="1"/>
</dbReference>
<dbReference type="AlphaFoldDB" id="A0A645ICN5"/>
<comment type="caution">
    <text evidence="1">The sequence shown here is derived from an EMBL/GenBank/DDBJ whole genome shotgun (WGS) entry which is preliminary data.</text>
</comment>
<name>A0A645ICN5_9ZZZZ</name>
<evidence type="ECO:0000313" key="1">
    <source>
        <dbReference type="EMBL" id="MPN45193.1"/>
    </source>
</evidence>
<reference evidence="1" key="1">
    <citation type="submission" date="2019-08" db="EMBL/GenBank/DDBJ databases">
        <authorList>
            <person name="Kucharzyk K."/>
            <person name="Murdoch R.W."/>
            <person name="Higgins S."/>
            <person name="Loffler F."/>
        </authorList>
    </citation>
    <scope>NUCLEOTIDE SEQUENCE</scope>
</reference>
<sequence>MYPYLDPAVLSEVERIDPAVLRPKDLDSRKSVLKEIAADLGYPSIAGRVKKSSQYGSRTTDVIRALAKEKGLYYNQYIKSICDEVTGPDE</sequence>
<dbReference type="EMBL" id="VSSQ01104892">
    <property type="protein sequence ID" value="MPN45193.1"/>
    <property type="molecule type" value="Genomic_DNA"/>
</dbReference>
<dbReference type="InterPro" id="IPR014729">
    <property type="entry name" value="Rossmann-like_a/b/a_fold"/>
</dbReference>
<gene>
    <name evidence="1" type="ORF">SDC9_192760</name>
</gene>
<protein>
    <recommendedName>
        <fullName evidence="2">Asparagine synthetase domain-containing protein</fullName>
    </recommendedName>
</protein>